<accession>A0ABD1Z6Q1</accession>
<comment type="caution">
    <text evidence="1">The sequence shown here is derived from an EMBL/GenBank/DDBJ whole genome shotgun (WGS) entry which is preliminary data.</text>
</comment>
<gene>
    <name evidence="1" type="ORF">R1flu_009984</name>
</gene>
<keyword evidence="2" id="KW-1185">Reference proteome</keyword>
<evidence type="ECO:0000313" key="2">
    <source>
        <dbReference type="Proteomes" id="UP001605036"/>
    </source>
</evidence>
<dbReference type="Proteomes" id="UP001605036">
    <property type="component" value="Unassembled WGS sequence"/>
</dbReference>
<protein>
    <submittedName>
        <fullName evidence="1">Uncharacterized protein</fullName>
    </submittedName>
</protein>
<name>A0ABD1Z6Q1_9MARC</name>
<dbReference type="AlphaFoldDB" id="A0ABD1Z6Q1"/>
<dbReference type="EMBL" id="JBHFFA010000002">
    <property type="protein sequence ID" value="KAL2642397.1"/>
    <property type="molecule type" value="Genomic_DNA"/>
</dbReference>
<sequence>MGGNSVAALVKNQAGVQMPSVAANSSSTAPRFLYALQFECGGAGCLMGLGAGSITTLESGFVVTDSTQSMDYCQQWPTIKRRWNPLSPV</sequence>
<evidence type="ECO:0000313" key="1">
    <source>
        <dbReference type="EMBL" id="KAL2642397.1"/>
    </source>
</evidence>
<reference evidence="1 2" key="1">
    <citation type="submission" date="2024-09" db="EMBL/GenBank/DDBJ databases">
        <title>Chromosome-scale assembly of Riccia fluitans.</title>
        <authorList>
            <person name="Paukszto L."/>
            <person name="Sawicki J."/>
            <person name="Karawczyk K."/>
            <person name="Piernik-Szablinska J."/>
            <person name="Szczecinska M."/>
            <person name="Mazdziarz M."/>
        </authorList>
    </citation>
    <scope>NUCLEOTIDE SEQUENCE [LARGE SCALE GENOMIC DNA]</scope>
    <source>
        <strain evidence="1">Rf_01</strain>
        <tissue evidence="1">Aerial parts of the thallus</tissue>
    </source>
</reference>
<organism evidence="1 2">
    <name type="scientific">Riccia fluitans</name>
    <dbReference type="NCBI Taxonomy" id="41844"/>
    <lineage>
        <taxon>Eukaryota</taxon>
        <taxon>Viridiplantae</taxon>
        <taxon>Streptophyta</taxon>
        <taxon>Embryophyta</taxon>
        <taxon>Marchantiophyta</taxon>
        <taxon>Marchantiopsida</taxon>
        <taxon>Marchantiidae</taxon>
        <taxon>Marchantiales</taxon>
        <taxon>Ricciaceae</taxon>
        <taxon>Riccia</taxon>
    </lineage>
</organism>
<proteinExistence type="predicted"/>